<proteinExistence type="predicted"/>
<keyword evidence="2" id="KW-1185">Reference proteome</keyword>
<organism evidence="1 2">
    <name type="scientific">Wenyingzhuangia gilva</name>
    <dbReference type="NCBI Taxonomy" id="3057677"/>
    <lineage>
        <taxon>Bacteria</taxon>
        <taxon>Pseudomonadati</taxon>
        <taxon>Bacteroidota</taxon>
        <taxon>Flavobacteriia</taxon>
        <taxon>Flavobacteriales</taxon>
        <taxon>Flavobacteriaceae</taxon>
        <taxon>Wenyingzhuangia</taxon>
    </lineage>
</organism>
<evidence type="ECO:0000313" key="1">
    <source>
        <dbReference type="EMBL" id="MDO3695549.1"/>
    </source>
</evidence>
<dbReference type="Proteomes" id="UP001168642">
    <property type="component" value="Unassembled WGS sequence"/>
</dbReference>
<accession>A0ABT8VU98</accession>
<dbReference type="InterPro" id="IPR045493">
    <property type="entry name" value="DUF6435"/>
</dbReference>
<dbReference type="Pfam" id="PF20027">
    <property type="entry name" value="DUF6435"/>
    <property type="match status" value="1"/>
</dbReference>
<sequence>MFSFFKNTSETEKLEKEYKKLLNEAYILSKTNRTKSDEKTYEAEQIAIKIKELKK</sequence>
<gene>
    <name evidence="1" type="ORF">QVZ41_11930</name>
</gene>
<comment type="caution">
    <text evidence="1">The sequence shown here is derived from an EMBL/GenBank/DDBJ whole genome shotgun (WGS) entry which is preliminary data.</text>
</comment>
<evidence type="ECO:0000313" key="2">
    <source>
        <dbReference type="Proteomes" id="UP001168642"/>
    </source>
</evidence>
<reference evidence="1" key="1">
    <citation type="submission" date="2023-07" db="EMBL/GenBank/DDBJ databases">
        <title>Wenyingzhuangia sp. chi5 genome sequencing and assembly.</title>
        <authorList>
            <person name="Park S."/>
        </authorList>
    </citation>
    <scope>NUCLEOTIDE SEQUENCE</scope>
    <source>
        <strain evidence="1">Chi5</strain>
    </source>
</reference>
<protein>
    <submittedName>
        <fullName evidence="1">Lacal_2735 family protein</fullName>
    </submittedName>
</protein>
<name>A0ABT8VU98_9FLAO</name>
<dbReference type="RefSeq" id="WP_302884822.1">
    <property type="nucleotide sequence ID" value="NZ_JAUMIT010000006.1"/>
</dbReference>
<dbReference type="NCBIfam" id="NF033487">
    <property type="entry name" value="Lacal_2735_fam"/>
    <property type="match status" value="1"/>
</dbReference>
<dbReference type="EMBL" id="JAUMIT010000006">
    <property type="protein sequence ID" value="MDO3695549.1"/>
    <property type="molecule type" value="Genomic_DNA"/>
</dbReference>